<evidence type="ECO:0000256" key="2">
    <source>
        <dbReference type="SAM" id="MobiDB-lite"/>
    </source>
</evidence>
<evidence type="ECO:0000313" key="4">
    <source>
        <dbReference type="Proteomes" id="UP001161247"/>
    </source>
</evidence>
<keyword evidence="4" id="KW-1185">Reference proteome</keyword>
<feature type="region of interest" description="Disordered" evidence="2">
    <location>
        <begin position="1"/>
        <end position="42"/>
    </location>
</feature>
<keyword evidence="1" id="KW-0175">Coiled coil</keyword>
<feature type="region of interest" description="Disordered" evidence="2">
    <location>
        <begin position="282"/>
        <end position="341"/>
    </location>
</feature>
<protein>
    <submittedName>
        <fullName evidence="3">OLC1v1018588C1</fullName>
    </submittedName>
</protein>
<accession>A0AAV1EBY8</accession>
<name>A0AAV1EBY8_OLDCO</name>
<organism evidence="3 4">
    <name type="scientific">Oldenlandia corymbosa var. corymbosa</name>
    <dbReference type="NCBI Taxonomy" id="529605"/>
    <lineage>
        <taxon>Eukaryota</taxon>
        <taxon>Viridiplantae</taxon>
        <taxon>Streptophyta</taxon>
        <taxon>Embryophyta</taxon>
        <taxon>Tracheophyta</taxon>
        <taxon>Spermatophyta</taxon>
        <taxon>Magnoliopsida</taxon>
        <taxon>eudicotyledons</taxon>
        <taxon>Gunneridae</taxon>
        <taxon>Pentapetalae</taxon>
        <taxon>asterids</taxon>
        <taxon>lamiids</taxon>
        <taxon>Gentianales</taxon>
        <taxon>Rubiaceae</taxon>
        <taxon>Rubioideae</taxon>
        <taxon>Spermacoceae</taxon>
        <taxon>Hedyotis-Oldenlandia complex</taxon>
        <taxon>Oldenlandia</taxon>
    </lineage>
</organism>
<proteinExistence type="predicted"/>
<feature type="coiled-coil region" evidence="1">
    <location>
        <begin position="104"/>
        <end position="145"/>
    </location>
</feature>
<sequence length="564" mass="63579">MGKRSAFDDSDEEVPYPEERQQETPQPVMGQAHPSQLTRPARDPRTVLHRRTLKGVVRRSRARSRPVRGCTEGHAQLTFDPPWVECADLPATKVPRLEDGMRQLASARRKAASEAGKAREAEARLQALEEEKRQLEEDISTMRGQFEGVELAHSLQIESLQATTVPKSRLDKYILVGVQRYLGSSKFALGINDVMDPAMERGARKVVTEIEAARRKNEDIQPILDRYADREIKGKTFAVRLRCKARKHFRDMNFALLPIMQQIVEACPSISKPENIIDIRGSPSFVFQMPRRTQTPPRTPPGPDEEPETVGHAAPPKGHNSGSRGGGGTLTGSNTNSGDKLLDPHSDLTTFLLYAAVGGALVDPTVDRSRGRLSGLEGQLEEALEAHRASEFREARRAVIEAKAENDRLDKLWRDLEAYWEDHLKNSIQLEILANNRLRTFEAKIRKKKKDEGLPEPDLEDFIPPNYFKSVLVHLRKAYALVAVRWDRSSDKIEALWAYAGQLRAALESAISFIVETGKEYDFEALWLKPCPAMRDDPTSPTREAERLIYENDALFYELGRGSH</sequence>
<gene>
    <name evidence="3" type="ORF">OLC1_LOCUS23334</name>
</gene>
<evidence type="ECO:0000313" key="3">
    <source>
        <dbReference type="EMBL" id="CAI9117239.1"/>
    </source>
</evidence>
<dbReference type="EMBL" id="OX459126">
    <property type="protein sequence ID" value="CAI9117239.1"/>
    <property type="molecule type" value="Genomic_DNA"/>
</dbReference>
<dbReference type="Proteomes" id="UP001161247">
    <property type="component" value="Chromosome 9"/>
</dbReference>
<evidence type="ECO:0000256" key="1">
    <source>
        <dbReference type="SAM" id="Coils"/>
    </source>
</evidence>
<reference evidence="3" key="1">
    <citation type="submission" date="2023-03" db="EMBL/GenBank/DDBJ databases">
        <authorList>
            <person name="Julca I."/>
        </authorList>
    </citation>
    <scope>NUCLEOTIDE SEQUENCE</scope>
</reference>
<dbReference type="AlphaFoldDB" id="A0AAV1EBY8"/>
<feature type="coiled-coil region" evidence="1">
    <location>
        <begin position="366"/>
        <end position="412"/>
    </location>
</feature>